<feature type="transmembrane region" description="Helical" evidence="1">
    <location>
        <begin position="106"/>
        <end position="126"/>
    </location>
</feature>
<evidence type="ECO:0000313" key="2">
    <source>
        <dbReference type="EMBL" id="RUQ68829.1"/>
    </source>
</evidence>
<protein>
    <submittedName>
        <fullName evidence="2">Uncharacterized protein</fullName>
    </submittedName>
</protein>
<dbReference type="OrthoDB" id="7329378at2"/>
<name>A0A3S0VH66_9PROT</name>
<evidence type="ECO:0000256" key="1">
    <source>
        <dbReference type="SAM" id="Phobius"/>
    </source>
</evidence>
<keyword evidence="3" id="KW-1185">Reference proteome</keyword>
<proteinExistence type="predicted"/>
<keyword evidence="1" id="KW-1133">Transmembrane helix</keyword>
<gene>
    <name evidence="2" type="ORF">EJ913_16745</name>
</gene>
<dbReference type="RefSeq" id="WP_126999897.1">
    <property type="nucleotide sequence ID" value="NZ_JBNPXW010000012.1"/>
</dbReference>
<comment type="caution">
    <text evidence="2">The sequence shown here is derived from an EMBL/GenBank/DDBJ whole genome shotgun (WGS) entry which is preliminary data.</text>
</comment>
<dbReference type="AlphaFoldDB" id="A0A3S0VH66"/>
<sequence>MLANIANSLLQSGKEKEAAVLYRISLCFDPQDGEALYRLGLLQLKDGANSAGAWLIRRAIFLRGIDPASIKEIMLSVNDIYVASMKDCTGQDGAIYRINTLNKIEALIGVINIVPILYVAAVYLAGKIGKYDIARKYCMESLSIKFSIDRDNLLTLMRSGLYLISMAEADDEIVDSLYKRSKALLKNGENIDVAYFCVLYKKYYDGKYIVSQGLAKKARKKLGDKEFFGSNLMNTWHICRYDNIFFQNIKSYDVMAALVGPIRHEKCLPASDKPVILVSCDARYLELLGVKLLESIRLVGAHGNVHLHVINATERSRDIVAEIESSSGTSLGLSTEETSNIWKGSALHKRADFIKTYYACARFIRIPEFSRLYGRPIVQIDTDCLLTSDLLELPICNQEADVGFLFDGIRTGPARQFNATFFFLNNHAKSLEYAELVARYVAHFIVFDLPLWGLDQAALYCVYRYMQRHGTEPTAASIPSWELFQHLVASGEDSMEGKIRRLDERLATLRTDVAAGRVPATVLS</sequence>
<keyword evidence="1" id="KW-0472">Membrane</keyword>
<dbReference type="SUPFAM" id="SSF48452">
    <property type="entry name" value="TPR-like"/>
    <property type="match status" value="1"/>
</dbReference>
<dbReference type="EMBL" id="RZIJ01000013">
    <property type="protein sequence ID" value="RUQ68829.1"/>
    <property type="molecule type" value="Genomic_DNA"/>
</dbReference>
<organism evidence="2 3">
    <name type="scientific">Azospirillum doebereinerae</name>
    <dbReference type="NCBI Taxonomy" id="92933"/>
    <lineage>
        <taxon>Bacteria</taxon>
        <taxon>Pseudomonadati</taxon>
        <taxon>Pseudomonadota</taxon>
        <taxon>Alphaproteobacteria</taxon>
        <taxon>Rhodospirillales</taxon>
        <taxon>Azospirillaceae</taxon>
        <taxon>Azospirillum</taxon>
    </lineage>
</organism>
<dbReference type="Gene3D" id="1.25.40.10">
    <property type="entry name" value="Tetratricopeptide repeat domain"/>
    <property type="match status" value="1"/>
</dbReference>
<accession>A0A3S0VH66</accession>
<evidence type="ECO:0000313" key="3">
    <source>
        <dbReference type="Proteomes" id="UP000280346"/>
    </source>
</evidence>
<reference evidence="2 3" key="1">
    <citation type="submission" date="2018-12" db="EMBL/GenBank/DDBJ databases">
        <authorList>
            <person name="Yang Y."/>
        </authorList>
    </citation>
    <scope>NUCLEOTIDE SEQUENCE [LARGE SCALE GENOMIC DNA]</scope>
    <source>
        <strain evidence="2 3">GSF71</strain>
    </source>
</reference>
<keyword evidence="1" id="KW-0812">Transmembrane</keyword>
<dbReference type="InterPro" id="IPR011990">
    <property type="entry name" value="TPR-like_helical_dom_sf"/>
</dbReference>
<dbReference type="Proteomes" id="UP000280346">
    <property type="component" value="Unassembled WGS sequence"/>
</dbReference>